<dbReference type="AlphaFoldDB" id="A0A1A8XUI7"/>
<protein>
    <submittedName>
        <fullName evidence="1">Uncharacterized protein</fullName>
    </submittedName>
</protein>
<name>A0A1A8XUI7_9PROT</name>
<gene>
    <name evidence="1" type="ORF">ACCAA_550057</name>
</gene>
<keyword evidence="2" id="KW-1185">Reference proteome</keyword>
<proteinExistence type="predicted"/>
<dbReference type="Proteomes" id="UP000199169">
    <property type="component" value="Unassembled WGS sequence"/>
</dbReference>
<accession>A0A1A8XUI7</accession>
<evidence type="ECO:0000313" key="2">
    <source>
        <dbReference type="Proteomes" id="UP000199169"/>
    </source>
</evidence>
<dbReference type="EMBL" id="FLQX01000133">
    <property type="protein sequence ID" value="SBT08232.1"/>
    <property type="molecule type" value="Genomic_DNA"/>
</dbReference>
<organism evidence="1 2">
    <name type="scientific">Candidatus Accumulibacter aalborgensis</name>
    <dbReference type="NCBI Taxonomy" id="1860102"/>
    <lineage>
        <taxon>Bacteria</taxon>
        <taxon>Pseudomonadati</taxon>
        <taxon>Pseudomonadota</taxon>
        <taxon>Betaproteobacteria</taxon>
        <taxon>Candidatus Accumulibacter</taxon>
    </lineage>
</organism>
<dbReference type="STRING" id="1860102.ACCAA_550057"/>
<sequence>MRVRRSLPGAMQSDAWWFANPIYRGGT</sequence>
<reference evidence="2" key="1">
    <citation type="submission" date="2016-06" db="EMBL/GenBank/DDBJ databases">
        <authorList>
            <person name="McIlroy S.J."/>
            <person name="Karst S.M."/>
            <person name="Albertsen M."/>
        </authorList>
    </citation>
    <scope>NUCLEOTIDE SEQUENCE [LARGE SCALE GENOMIC DNA]</scope>
</reference>
<evidence type="ECO:0000313" key="1">
    <source>
        <dbReference type="EMBL" id="SBT08232.1"/>
    </source>
</evidence>